<organism evidence="1 2">
    <name type="scientific">Candidatus Woesebacteria bacterium GW2011_GWA1_40_43</name>
    <dbReference type="NCBI Taxonomy" id="1618553"/>
    <lineage>
        <taxon>Bacteria</taxon>
        <taxon>Candidatus Woeseibacteriota</taxon>
    </lineage>
</organism>
<evidence type="ECO:0000313" key="2">
    <source>
        <dbReference type="Proteomes" id="UP000034293"/>
    </source>
</evidence>
<reference evidence="1 2" key="1">
    <citation type="journal article" date="2015" name="Nature">
        <title>rRNA introns, odd ribosomes, and small enigmatic genomes across a large radiation of phyla.</title>
        <authorList>
            <person name="Brown C.T."/>
            <person name="Hug L.A."/>
            <person name="Thomas B.C."/>
            <person name="Sharon I."/>
            <person name="Castelle C.J."/>
            <person name="Singh A."/>
            <person name="Wilkins M.J."/>
            <person name="Williams K.H."/>
            <person name="Banfield J.F."/>
        </authorList>
    </citation>
    <scope>NUCLEOTIDE SEQUENCE [LARGE SCALE GENOMIC DNA]</scope>
</reference>
<accession>A0A0G0SEZ7</accession>
<dbReference type="Proteomes" id="UP000034293">
    <property type="component" value="Unassembled WGS sequence"/>
</dbReference>
<comment type="caution">
    <text evidence="1">The sequence shown here is derived from an EMBL/GenBank/DDBJ whole genome shotgun (WGS) entry which is preliminary data.</text>
</comment>
<evidence type="ECO:0000313" key="1">
    <source>
        <dbReference type="EMBL" id="KKR63533.1"/>
    </source>
</evidence>
<dbReference type="EMBL" id="LBZA01000023">
    <property type="protein sequence ID" value="KKR63533.1"/>
    <property type="molecule type" value="Genomic_DNA"/>
</dbReference>
<name>A0A0G0SEZ7_9BACT</name>
<protein>
    <submittedName>
        <fullName evidence="1">Uncharacterized protein</fullName>
    </submittedName>
</protein>
<gene>
    <name evidence="1" type="ORF">UU02_C0023G0011</name>
</gene>
<proteinExistence type="predicted"/>
<sequence>MEKYKPDVSGFINIINSYSKKSLSLPEIENLLDSLEIFLYNFPKKFCEDVKSQIVEYSRIKKSVKFYKSPFTMQSKSVSSEPALVFGVKRLIKSLESRGGIVIFVLHDGAVLQECFDVINPKNLVKFSLRVSRKDLGYDKQESFRRYLQLFSIINNVVDKNPGLDWPEFFIKYSKILHLKEVHDQKFKKMNELVVKNIERKIPSIVFQLQIPITIVDTGLQGTFAIYLCWLFRHYKKANNIDFKLISCYPWLPNFFQQREYYKRIKKFPIIESSVVNTYSKSLPFFGRVIHKNKFKIERIKLSKILNGKK</sequence>
<dbReference type="AlphaFoldDB" id="A0A0G0SEZ7"/>